<evidence type="ECO:0000256" key="1">
    <source>
        <dbReference type="SAM" id="MobiDB-lite"/>
    </source>
</evidence>
<organism evidence="2 3">
    <name type="scientific">Aphis gossypii</name>
    <name type="common">Cotton aphid</name>
    <dbReference type="NCBI Taxonomy" id="80765"/>
    <lineage>
        <taxon>Eukaryota</taxon>
        <taxon>Metazoa</taxon>
        <taxon>Ecdysozoa</taxon>
        <taxon>Arthropoda</taxon>
        <taxon>Hexapoda</taxon>
        <taxon>Insecta</taxon>
        <taxon>Pterygota</taxon>
        <taxon>Neoptera</taxon>
        <taxon>Paraneoptera</taxon>
        <taxon>Hemiptera</taxon>
        <taxon>Sternorrhyncha</taxon>
        <taxon>Aphidomorpha</taxon>
        <taxon>Aphidoidea</taxon>
        <taxon>Aphididae</taxon>
        <taxon>Aphidini</taxon>
        <taxon>Aphis</taxon>
        <taxon>Aphis</taxon>
    </lineage>
</organism>
<gene>
    <name evidence="2" type="ORF">APHIGO_LOCUS2145</name>
</gene>
<accession>A0A9P0IQ95</accession>
<sequence>MSRKRLMVADRREHRRAVRVRVRSHRRAVHHVVLMVVRLVQASVAHRAAASAAQAAVHHAAVLRAAHGVRGRHALFLLPPVAEPHAHHLLLQLQRVGQRRDLLRGRFGLLVEVLLQGPLDGHLDAGALLALATLRRDLVDAGRRARRRVGLLQPLLQQRLELAHVLERQLQRLEPAYGGLRENVTVERAQRQADVGLREAQLDPALLELFGERLEVVGRGSVLFAAGRLRVVLLRVRRAVAVHLDGRVRVAQHAVHHVVRAVVAELRRPGPAAVIVAGRDDRRRRSRVPGLRATAAASASAATAAAAGHGSHVWRRFDVQSLVRVVRMVRMVLVHAHGRGPRVHPTGRGRQRHRRRGRRNLMVMVVVMVMLPGRHVFQLAGRVVLTVAATGRRRRLLVRSSGLVDHRHASHAVQVTGAGATAATAAAATAAHRQVRGGHHPRFPITFNRRAPNTARVNR</sequence>
<protein>
    <submittedName>
        <fullName evidence="2">Uncharacterized protein</fullName>
    </submittedName>
</protein>
<name>A0A9P0IQ95_APHGO</name>
<evidence type="ECO:0000313" key="2">
    <source>
        <dbReference type="EMBL" id="CAH1712789.1"/>
    </source>
</evidence>
<reference evidence="2" key="2">
    <citation type="submission" date="2022-10" db="EMBL/GenBank/DDBJ databases">
        <authorList>
            <consortium name="ENA_rothamsted_submissions"/>
            <consortium name="culmorum"/>
            <person name="King R."/>
        </authorList>
    </citation>
    <scope>NUCLEOTIDE SEQUENCE</scope>
</reference>
<dbReference type="Proteomes" id="UP001154329">
    <property type="component" value="Chromosome 1"/>
</dbReference>
<feature type="region of interest" description="Disordered" evidence="1">
    <location>
        <begin position="435"/>
        <end position="459"/>
    </location>
</feature>
<evidence type="ECO:0000313" key="3">
    <source>
        <dbReference type="Proteomes" id="UP001154329"/>
    </source>
</evidence>
<proteinExistence type="predicted"/>
<reference evidence="2" key="1">
    <citation type="submission" date="2022-02" db="EMBL/GenBank/DDBJ databases">
        <authorList>
            <person name="King R."/>
        </authorList>
    </citation>
    <scope>NUCLEOTIDE SEQUENCE</scope>
</reference>
<dbReference type="AlphaFoldDB" id="A0A9P0IQ95"/>
<keyword evidence="3" id="KW-1185">Reference proteome</keyword>
<dbReference type="EMBL" id="OU899034">
    <property type="protein sequence ID" value="CAH1712789.1"/>
    <property type="molecule type" value="Genomic_DNA"/>
</dbReference>